<dbReference type="InterPro" id="IPR000537">
    <property type="entry name" value="UbiA_prenyltransferase"/>
</dbReference>
<dbReference type="Pfam" id="PF01040">
    <property type="entry name" value="UbiA"/>
    <property type="match status" value="1"/>
</dbReference>
<evidence type="ECO:0000256" key="9">
    <source>
        <dbReference type="ARBA" id="ARBA00047690"/>
    </source>
</evidence>
<keyword evidence="6 10" id="KW-1133">Transmembrane helix</keyword>
<comment type="function">
    <text evidence="10">Converts heme B (protoheme IX) to heme O by substitution of the vinyl group on carbon 2 of heme B porphyrin ring with a hydroxyethyl farnesyl side group.</text>
</comment>
<feature type="transmembrane region" description="Helical" evidence="10">
    <location>
        <begin position="275"/>
        <end position="292"/>
    </location>
</feature>
<evidence type="ECO:0000256" key="3">
    <source>
        <dbReference type="ARBA" id="ARBA00022519"/>
    </source>
</evidence>
<evidence type="ECO:0000256" key="4">
    <source>
        <dbReference type="ARBA" id="ARBA00022679"/>
    </source>
</evidence>
<evidence type="ECO:0000256" key="8">
    <source>
        <dbReference type="ARBA" id="ARBA00023136"/>
    </source>
</evidence>
<name>A0ABT0LC45_9GAMM</name>
<comment type="catalytic activity">
    <reaction evidence="9 10">
        <text>heme b + (2E,6E)-farnesyl diphosphate + H2O = Fe(II)-heme o + diphosphate</text>
        <dbReference type="Rhea" id="RHEA:28070"/>
        <dbReference type="ChEBI" id="CHEBI:15377"/>
        <dbReference type="ChEBI" id="CHEBI:33019"/>
        <dbReference type="ChEBI" id="CHEBI:60344"/>
        <dbReference type="ChEBI" id="CHEBI:60530"/>
        <dbReference type="ChEBI" id="CHEBI:175763"/>
        <dbReference type="EC" id="2.5.1.141"/>
    </reaction>
</comment>
<dbReference type="Gene3D" id="1.10.357.140">
    <property type="entry name" value="UbiA prenyltransferase"/>
    <property type="match status" value="1"/>
</dbReference>
<dbReference type="EC" id="2.5.1.141" evidence="10"/>
<keyword evidence="3" id="KW-0997">Cell inner membrane</keyword>
<dbReference type="Proteomes" id="UP001203423">
    <property type="component" value="Unassembled WGS sequence"/>
</dbReference>
<evidence type="ECO:0000256" key="10">
    <source>
        <dbReference type="HAMAP-Rule" id="MF_00154"/>
    </source>
</evidence>
<feature type="transmembrane region" description="Helical" evidence="10">
    <location>
        <begin position="145"/>
        <end position="167"/>
    </location>
</feature>
<dbReference type="NCBIfam" id="TIGR01473">
    <property type="entry name" value="cyoE_ctaB"/>
    <property type="match status" value="1"/>
</dbReference>
<dbReference type="InterPro" id="IPR044878">
    <property type="entry name" value="UbiA_sf"/>
</dbReference>
<keyword evidence="2 10" id="KW-1003">Cell membrane</keyword>
<evidence type="ECO:0000313" key="12">
    <source>
        <dbReference type="Proteomes" id="UP001203423"/>
    </source>
</evidence>
<keyword evidence="5 10" id="KW-0812">Transmembrane</keyword>
<feature type="transmembrane region" description="Helical" evidence="10">
    <location>
        <begin position="216"/>
        <end position="237"/>
    </location>
</feature>
<reference evidence="11 12" key="1">
    <citation type="submission" date="2022-01" db="EMBL/GenBank/DDBJ databases">
        <title>Whole genome-based taxonomy of the Shewanellaceae.</title>
        <authorList>
            <person name="Martin-Rodriguez A.J."/>
        </authorList>
    </citation>
    <scope>NUCLEOTIDE SEQUENCE [LARGE SCALE GENOMIC DNA]</scope>
    <source>
        <strain evidence="11 12">DSM 17177</strain>
    </source>
</reference>
<proteinExistence type="inferred from homology"/>
<dbReference type="InterPro" id="IPR006369">
    <property type="entry name" value="Protohaem_IX_farnesylTrfase"/>
</dbReference>
<dbReference type="EMBL" id="JAKIKS010000044">
    <property type="protein sequence ID" value="MCL1125257.1"/>
    <property type="molecule type" value="Genomic_DNA"/>
</dbReference>
<dbReference type="InterPro" id="IPR030470">
    <property type="entry name" value="UbiA_prenylTrfase_CS"/>
</dbReference>
<dbReference type="CDD" id="cd13957">
    <property type="entry name" value="PT_UbiA_Cox10"/>
    <property type="match status" value="1"/>
</dbReference>
<feature type="transmembrane region" description="Helical" evidence="10">
    <location>
        <begin position="21"/>
        <end position="42"/>
    </location>
</feature>
<comment type="pathway">
    <text evidence="10">Porphyrin-containing compound metabolism; heme O biosynthesis; heme O from protoheme: step 1/1.</text>
</comment>
<dbReference type="GO" id="GO:0008495">
    <property type="term" value="F:protoheme IX farnesyltransferase activity"/>
    <property type="evidence" value="ECO:0007669"/>
    <property type="project" value="UniProtKB-EC"/>
</dbReference>
<comment type="subcellular location">
    <subcellularLocation>
        <location evidence="10">Cell membrane</location>
        <topology evidence="10">Multi-pass membrane protein</topology>
    </subcellularLocation>
    <subcellularLocation>
        <location evidence="1">Membrane</location>
        <topology evidence="1">Multi-pass membrane protein</topology>
    </subcellularLocation>
</comment>
<feature type="transmembrane region" description="Helical" evidence="10">
    <location>
        <begin position="243"/>
        <end position="263"/>
    </location>
</feature>
<evidence type="ECO:0000256" key="1">
    <source>
        <dbReference type="ARBA" id="ARBA00004141"/>
    </source>
</evidence>
<organism evidence="11 12">
    <name type="scientific">Shewanella surugensis</name>
    <dbReference type="NCBI Taxonomy" id="212020"/>
    <lineage>
        <taxon>Bacteria</taxon>
        <taxon>Pseudomonadati</taxon>
        <taxon>Pseudomonadota</taxon>
        <taxon>Gammaproteobacteria</taxon>
        <taxon>Alteromonadales</taxon>
        <taxon>Shewanellaceae</taxon>
        <taxon>Shewanella</taxon>
    </lineage>
</organism>
<feature type="transmembrane region" description="Helical" evidence="10">
    <location>
        <begin position="173"/>
        <end position="195"/>
    </location>
</feature>
<dbReference type="PANTHER" id="PTHR43448:SF2">
    <property type="entry name" value="PROTOHEME IX FARNESYLTRANSFERASE, MITOCHONDRIAL"/>
    <property type="match status" value="1"/>
</dbReference>
<evidence type="ECO:0000313" key="11">
    <source>
        <dbReference type="EMBL" id="MCL1125257.1"/>
    </source>
</evidence>
<feature type="transmembrane region" description="Helical" evidence="10">
    <location>
        <begin position="122"/>
        <end position="138"/>
    </location>
</feature>
<dbReference type="PANTHER" id="PTHR43448">
    <property type="entry name" value="PROTOHEME IX FARNESYLTRANSFERASE, MITOCHONDRIAL"/>
    <property type="match status" value="1"/>
</dbReference>
<keyword evidence="4 10" id="KW-0808">Transferase</keyword>
<dbReference type="HAMAP" id="MF_00154">
    <property type="entry name" value="CyoE_CtaB"/>
    <property type="match status" value="1"/>
</dbReference>
<keyword evidence="12" id="KW-1185">Reference proteome</keyword>
<protein>
    <recommendedName>
        <fullName evidence="10">Protoheme IX farnesyltransferase</fullName>
        <ecNumber evidence="10">2.5.1.141</ecNumber>
    </recommendedName>
    <alternativeName>
        <fullName evidence="10">Heme B farnesyltransferase</fullName>
    </alternativeName>
    <alternativeName>
        <fullName evidence="10">Heme O synthase</fullName>
    </alternativeName>
</protein>
<evidence type="ECO:0000256" key="6">
    <source>
        <dbReference type="ARBA" id="ARBA00022989"/>
    </source>
</evidence>
<comment type="miscellaneous">
    <text evidence="10">Carbon 2 of the heme B porphyrin ring is defined according to the Fischer nomenclature.</text>
</comment>
<keyword evidence="7 10" id="KW-0350">Heme biosynthesis</keyword>
<dbReference type="PROSITE" id="PS00943">
    <property type="entry name" value="UBIA"/>
    <property type="match status" value="1"/>
</dbReference>
<keyword evidence="8 10" id="KW-0472">Membrane</keyword>
<dbReference type="RefSeq" id="WP_248940573.1">
    <property type="nucleotide sequence ID" value="NZ_JAKIKS010000044.1"/>
</dbReference>
<evidence type="ECO:0000256" key="7">
    <source>
        <dbReference type="ARBA" id="ARBA00023133"/>
    </source>
</evidence>
<evidence type="ECO:0000256" key="5">
    <source>
        <dbReference type="ARBA" id="ARBA00022692"/>
    </source>
</evidence>
<sequence length="294" mass="33070">MDHVPPSSQHDVMKVKLFLSITKPGIILGNLITVIGSFFLASQDVLNIGVFLLLIVGISCVIASGCVFNNIIDKDIDSVMERTAKRVLVQGLMSDRTALRYALILGGLGFLCLLNINLLSFLFGLIGWFFYVVIYSLWAKRQSVYGTMIGSVSGAMPMAVGYCAGANRIDSGLMILVLISIFWQIPHSYAIGLFRSDDYKKANIPLFSILYENKKVTVHCLLYIVVFTLLCGTLYLLDYAGTFYLLVMMLLCFYWIWLTLRGFYTLYVKKWARSMFVFSIVIISSFSLLIGFNY</sequence>
<evidence type="ECO:0000256" key="2">
    <source>
        <dbReference type="ARBA" id="ARBA00022475"/>
    </source>
</evidence>
<comment type="caution">
    <text evidence="11">The sequence shown here is derived from an EMBL/GenBank/DDBJ whole genome shotgun (WGS) entry which is preliminary data.</text>
</comment>
<accession>A0ABT0LC45</accession>
<gene>
    <name evidence="10 11" type="primary">cyoE</name>
    <name evidence="11" type="ORF">L2764_12420</name>
</gene>
<comment type="similarity">
    <text evidence="10">Belongs to the UbiA prenyltransferase family. Protoheme IX farnesyltransferase subfamily.</text>
</comment>
<feature type="transmembrane region" description="Helical" evidence="10">
    <location>
        <begin position="48"/>
        <end position="72"/>
    </location>
</feature>
<dbReference type="NCBIfam" id="NF003348">
    <property type="entry name" value="PRK04375.1-1"/>
    <property type="match status" value="1"/>
</dbReference>